<evidence type="ECO:0000313" key="2">
    <source>
        <dbReference type="EMBL" id="RGS80538.1"/>
    </source>
</evidence>
<dbReference type="Proteomes" id="UP001215078">
    <property type="component" value="Unassembled WGS sequence"/>
</dbReference>
<gene>
    <name evidence="2" type="ORF">DWX70_21610</name>
    <name evidence="1" type="ORF">PQ628_24330</name>
</gene>
<protein>
    <submittedName>
        <fullName evidence="2">Uncharacterized protein</fullName>
    </submittedName>
</protein>
<accession>A0A395VRF5</accession>
<dbReference type="RefSeq" id="WP_118419163.1">
    <property type="nucleotide sequence ID" value="NZ_CAKJYX010000005.1"/>
</dbReference>
<evidence type="ECO:0000313" key="3">
    <source>
        <dbReference type="Proteomes" id="UP000266492"/>
    </source>
</evidence>
<dbReference type="Proteomes" id="UP000266492">
    <property type="component" value="Unassembled WGS sequence"/>
</dbReference>
<sequence length="87" mass="10226">MTWKELKKTIIAEYDSRNLKSRVRYNAIERIEIFIEQHHAQAIKEVKKLMVVDKQCLKKQYVEQKGKSISGAESSVIDEIYNQLSNL</sequence>
<dbReference type="EMBL" id="JAQQPO010000044">
    <property type="protein sequence ID" value="MDC7961329.1"/>
    <property type="molecule type" value="Genomic_DNA"/>
</dbReference>
<name>A0A395VRF5_BACOV</name>
<dbReference type="EMBL" id="QRVZ01000023">
    <property type="protein sequence ID" value="RGS80538.1"/>
    <property type="molecule type" value="Genomic_DNA"/>
</dbReference>
<proteinExistence type="predicted"/>
<evidence type="ECO:0000313" key="1">
    <source>
        <dbReference type="EMBL" id="MDC7961329.1"/>
    </source>
</evidence>
<reference evidence="1" key="2">
    <citation type="submission" date="2022-10" db="EMBL/GenBank/DDBJ databases">
        <title>Human gut microbiome strain richness.</title>
        <authorList>
            <person name="Chen-Liaw A."/>
        </authorList>
    </citation>
    <scope>NUCLEOTIDE SEQUENCE</scope>
    <source>
        <strain evidence="1">RTP21484st1_H8_RTP21484_190118</strain>
    </source>
</reference>
<dbReference type="AlphaFoldDB" id="A0A395VRF5"/>
<organism evidence="2 3">
    <name type="scientific">Bacteroides ovatus</name>
    <dbReference type="NCBI Taxonomy" id="28116"/>
    <lineage>
        <taxon>Bacteria</taxon>
        <taxon>Pseudomonadati</taxon>
        <taxon>Bacteroidota</taxon>
        <taxon>Bacteroidia</taxon>
        <taxon>Bacteroidales</taxon>
        <taxon>Bacteroidaceae</taxon>
        <taxon>Bacteroides</taxon>
    </lineage>
</organism>
<reference evidence="2 3" key="1">
    <citation type="submission" date="2018-08" db="EMBL/GenBank/DDBJ databases">
        <title>A genome reference for cultivated species of the human gut microbiota.</title>
        <authorList>
            <person name="Zou Y."/>
            <person name="Xue W."/>
            <person name="Luo G."/>
        </authorList>
    </citation>
    <scope>NUCLEOTIDE SEQUENCE [LARGE SCALE GENOMIC DNA]</scope>
    <source>
        <strain evidence="2 3">AF20-9LB</strain>
    </source>
</reference>
<comment type="caution">
    <text evidence="2">The sequence shown here is derived from an EMBL/GenBank/DDBJ whole genome shotgun (WGS) entry which is preliminary data.</text>
</comment>